<dbReference type="Proteomes" id="UP001140510">
    <property type="component" value="Unassembled WGS sequence"/>
</dbReference>
<evidence type="ECO:0000313" key="2">
    <source>
        <dbReference type="Proteomes" id="UP001140510"/>
    </source>
</evidence>
<dbReference type="PANTHER" id="PTHR47256:SF1">
    <property type="entry name" value="ZN(II)2CYS6 TRANSCRIPTION FACTOR (EUROFUNG)"/>
    <property type="match status" value="1"/>
</dbReference>
<accession>A0A9W9D8X1</accession>
<name>A0A9W9D8X1_9PLEO</name>
<sequence length="348" mass="38718">MALKGEVETLQRRLQEHTDFIEAIRNAPDDEVLTIVHRLRATENLPAAISTYQSRISGPSLLSERASARAVMPSTESGIEFELTDHPVLGFFDADLFLRDLVGQGLSFCSSFLFHSVMSLACQSYSTMDLRVTPFVTLFTEEAIKLWHAERSTDATTTLAALNCLSVATGWNGRNELGNHKLVTDAREMATRMQLLDAAPTDASTENLGDLDEDEMRDQAHVAWGSYGWQSFRASFFFKPSIGYQPNFPIPGDKFDIFATADAFEPAHQAPDYMGQTFTALSKLWIIVQECLAVYNMEDGAPLVERVNPSFAEAKYQQLLAWADNLSPSLSNNLNSAAHAYLLQYKLP</sequence>
<dbReference type="InterPro" id="IPR053187">
    <property type="entry name" value="Notoamide_regulator"/>
</dbReference>
<dbReference type="AlphaFoldDB" id="A0A9W9D8X1"/>
<proteinExistence type="predicted"/>
<dbReference type="EMBL" id="JAPEVA010000019">
    <property type="protein sequence ID" value="KAJ4407699.1"/>
    <property type="molecule type" value="Genomic_DNA"/>
</dbReference>
<dbReference type="CDD" id="cd12148">
    <property type="entry name" value="fungal_TF_MHR"/>
    <property type="match status" value="1"/>
</dbReference>
<reference evidence="1" key="1">
    <citation type="submission" date="2022-10" db="EMBL/GenBank/DDBJ databases">
        <title>Tapping the CABI collections for fungal endophytes: first genome assemblies for Collariella, Neodidymelliopsis, Ascochyta clinopodiicola, Didymella pomorum, Didymosphaeria variabile, Neocosmospora piperis and Neocucurbitaria cava.</title>
        <authorList>
            <person name="Hill R."/>
        </authorList>
    </citation>
    <scope>NUCLEOTIDE SEQUENCE</scope>
    <source>
        <strain evidence="1">IMI 355091</strain>
    </source>
</reference>
<evidence type="ECO:0000313" key="1">
    <source>
        <dbReference type="EMBL" id="KAJ4407699.1"/>
    </source>
</evidence>
<gene>
    <name evidence="1" type="ORF">N0V91_003669</name>
</gene>
<organism evidence="1 2">
    <name type="scientific">Didymella pomorum</name>
    <dbReference type="NCBI Taxonomy" id="749634"/>
    <lineage>
        <taxon>Eukaryota</taxon>
        <taxon>Fungi</taxon>
        <taxon>Dikarya</taxon>
        <taxon>Ascomycota</taxon>
        <taxon>Pezizomycotina</taxon>
        <taxon>Dothideomycetes</taxon>
        <taxon>Pleosporomycetidae</taxon>
        <taxon>Pleosporales</taxon>
        <taxon>Pleosporineae</taxon>
        <taxon>Didymellaceae</taxon>
        <taxon>Didymella</taxon>
    </lineage>
</organism>
<dbReference type="OrthoDB" id="3775915at2759"/>
<keyword evidence="2" id="KW-1185">Reference proteome</keyword>
<comment type="caution">
    <text evidence="1">The sequence shown here is derived from an EMBL/GenBank/DDBJ whole genome shotgun (WGS) entry which is preliminary data.</text>
</comment>
<dbReference type="PANTHER" id="PTHR47256">
    <property type="entry name" value="ZN(II)2CYS6 TRANSCRIPTION FACTOR (EUROFUNG)-RELATED"/>
    <property type="match status" value="1"/>
</dbReference>
<protein>
    <submittedName>
        <fullName evidence="1">Uncharacterized protein</fullName>
    </submittedName>
</protein>